<keyword evidence="4" id="KW-0521">NADP</keyword>
<evidence type="ECO:0000256" key="5">
    <source>
        <dbReference type="ARBA" id="ARBA00023002"/>
    </source>
</evidence>
<organism evidence="7">
    <name type="scientific">hydrothermal vent metagenome</name>
    <dbReference type="NCBI Taxonomy" id="652676"/>
    <lineage>
        <taxon>unclassified sequences</taxon>
        <taxon>metagenomes</taxon>
        <taxon>ecological metagenomes</taxon>
    </lineage>
</organism>
<dbReference type="AlphaFoldDB" id="A0A160TDI3"/>
<sequence>MSIEHFDVLIIGAGLSGIGTACHLSQKCPNKTYAILEGRDAIGGTWDLFRYPGIRSDSDMFTLGYNFKPWTSSKGIAAGGDICNYIREAAEENNVTSHVRYSHSVKKVNWDSNTARWIVDVEISNTGECRQYSAGFVVSCTGYYDYEKGFTPEFAGRDDFKGQVIHPQHWPENLDYAGKKVVVIGSGATAVTLIPSMARAVEKITMLQRSPSYILPVPAEDNFAVSLRKYLPETWVYSIIRSRNVLLSMAFFNYCKRFPERARKFIYGFNKKMLPEDFDMSHFTPKYAPWDQRLCAVPGGDLYKSISKGKADVVTDSIDRFTENGILLKSGKELAADIIITATGLNVKMFGGIKLTLDNKDFNFTDKMSYRGVLFEGIPNMAMVFGYTNSSWTLKSDLIGDWVCRLLKHMDKTGKKQVVPVNTDSTIGRLSFIDMSSGYIARVKDQLPQQGTKGPWKLNQNFFKDFASLKFSRLNAKELQYSNPQENKVGSKTEAQTA</sequence>
<keyword evidence="2" id="KW-0285">Flavoprotein</keyword>
<dbReference type="GO" id="GO:0004499">
    <property type="term" value="F:N,N-dimethylaniline monooxygenase activity"/>
    <property type="evidence" value="ECO:0007669"/>
    <property type="project" value="InterPro"/>
</dbReference>
<evidence type="ECO:0000256" key="1">
    <source>
        <dbReference type="ARBA" id="ARBA00001974"/>
    </source>
</evidence>
<reference evidence="7" key="1">
    <citation type="submission" date="2015-10" db="EMBL/GenBank/DDBJ databases">
        <authorList>
            <person name="Gilbert D.G."/>
        </authorList>
    </citation>
    <scope>NUCLEOTIDE SEQUENCE</scope>
</reference>
<dbReference type="Pfam" id="PF00743">
    <property type="entry name" value="FMO-like"/>
    <property type="match status" value="1"/>
</dbReference>
<dbReference type="PANTHER" id="PTHR43872:SF1">
    <property type="entry name" value="MONOOXYGENASE, PUTATIVE (AFU_ORTHOLOGUE AFUA_8G02570)-RELATED"/>
    <property type="match status" value="1"/>
</dbReference>
<dbReference type="EMBL" id="CZQC01000058">
    <property type="protein sequence ID" value="CUS41943.1"/>
    <property type="molecule type" value="Genomic_DNA"/>
</dbReference>
<protein>
    <submittedName>
        <fullName evidence="7">Long-chain alkane monooxygenase AlmA</fullName>
    </submittedName>
</protein>
<dbReference type="FunFam" id="3.50.50.60:FF:000228">
    <property type="entry name" value="FAD-containing monooxygenase EthA"/>
    <property type="match status" value="1"/>
</dbReference>
<dbReference type="Pfam" id="PF13450">
    <property type="entry name" value="NAD_binding_8"/>
    <property type="match status" value="1"/>
</dbReference>
<dbReference type="InterPro" id="IPR020946">
    <property type="entry name" value="Flavin_mOase-like"/>
</dbReference>
<evidence type="ECO:0000313" key="7">
    <source>
        <dbReference type="EMBL" id="CUS41943.1"/>
    </source>
</evidence>
<comment type="cofactor">
    <cofactor evidence="1">
        <name>FAD</name>
        <dbReference type="ChEBI" id="CHEBI:57692"/>
    </cofactor>
</comment>
<accession>A0A160TDI3</accession>
<evidence type="ECO:0000256" key="2">
    <source>
        <dbReference type="ARBA" id="ARBA00022630"/>
    </source>
</evidence>
<keyword evidence="6 7" id="KW-0503">Monooxygenase</keyword>
<dbReference type="InterPro" id="IPR051820">
    <property type="entry name" value="FAD-binding_MO"/>
</dbReference>
<dbReference type="PANTHER" id="PTHR43872">
    <property type="entry name" value="MONOOXYGENASE, PUTATIVE (AFU_ORTHOLOGUE AFUA_8G02570)-RELATED"/>
    <property type="match status" value="1"/>
</dbReference>
<evidence type="ECO:0000256" key="4">
    <source>
        <dbReference type="ARBA" id="ARBA00022857"/>
    </source>
</evidence>
<dbReference type="GO" id="GO:0050661">
    <property type="term" value="F:NADP binding"/>
    <property type="evidence" value="ECO:0007669"/>
    <property type="project" value="InterPro"/>
</dbReference>
<name>A0A160TDI3_9ZZZZ</name>
<gene>
    <name evidence="7" type="ORF">MGWOODY_Tha2991</name>
</gene>
<keyword evidence="5" id="KW-0560">Oxidoreductase</keyword>
<dbReference type="InterPro" id="IPR036188">
    <property type="entry name" value="FAD/NAD-bd_sf"/>
</dbReference>
<dbReference type="GO" id="GO:0050660">
    <property type="term" value="F:flavin adenine dinucleotide binding"/>
    <property type="evidence" value="ECO:0007669"/>
    <property type="project" value="InterPro"/>
</dbReference>
<proteinExistence type="predicted"/>
<evidence type="ECO:0000256" key="3">
    <source>
        <dbReference type="ARBA" id="ARBA00022827"/>
    </source>
</evidence>
<keyword evidence="3" id="KW-0274">FAD</keyword>
<evidence type="ECO:0000256" key="6">
    <source>
        <dbReference type="ARBA" id="ARBA00023033"/>
    </source>
</evidence>
<dbReference type="SUPFAM" id="SSF51905">
    <property type="entry name" value="FAD/NAD(P)-binding domain"/>
    <property type="match status" value="2"/>
</dbReference>
<dbReference type="Gene3D" id="3.50.50.60">
    <property type="entry name" value="FAD/NAD(P)-binding domain"/>
    <property type="match status" value="2"/>
</dbReference>